<keyword evidence="2" id="KW-1185">Reference proteome</keyword>
<reference evidence="1 2" key="1">
    <citation type="submission" date="2014-05" db="EMBL/GenBank/DDBJ databases">
        <authorList>
            <person name="Garcia E."/>
        </authorList>
    </citation>
    <scope>NUCLEOTIDE SEQUENCE [LARGE SCALE GENOMIC DNA]</scope>
</reference>
<dbReference type="RefSeq" id="YP_009623588.1">
    <property type="nucleotide sequence ID" value="NC_042114.1"/>
</dbReference>
<name>A0A068YKK9_BPCP7</name>
<dbReference type="KEGG" id="vg:40100394"/>
<proteinExistence type="predicted"/>
<protein>
    <submittedName>
        <fullName evidence="1">Uncharacterized protein</fullName>
    </submittedName>
</protein>
<sequence length="148" mass="17491">MKQPLKSGKQTISYDGFILSVYRSFFKNLLHLQQVKNKKGYYFQKSSNAPKNTIFLKSYLKAHYAYEDFQYIMQLYQFVSQEFDKISINAFYNLCNYLEENKIYSLSSNSLYDCYEKSKNRQNDLKNLNTIIAPLKFLKSTNGDKQNG</sequence>
<accession>A0A068YKK9</accession>
<evidence type="ECO:0000313" key="2">
    <source>
        <dbReference type="Proteomes" id="UP000027387"/>
    </source>
</evidence>
<dbReference type="OrthoDB" id="31136at10239"/>
<dbReference type="Proteomes" id="UP000027387">
    <property type="component" value="Segment"/>
</dbReference>
<dbReference type="GeneID" id="40100394"/>
<evidence type="ECO:0000313" key="1">
    <source>
        <dbReference type="EMBL" id="CDS43807.1"/>
    </source>
</evidence>
<reference evidence="1 2" key="2">
    <citation type="submission" date="2014-06" db="EMBL/GenBank/DDBJ databases">
        <title>Estudios estructurales y funcionales de la lisozima Cpl-7, del bacteriofago Cp-7 de neumococo.</title>
        <authorList>
            <person name="Diez-Martinez R."/>
        </authorList>
    </citation>
    <scope>NUCLEOTIDE SEQUENCE [LARGE SCALE GENOMIC DNA]</scope>
</reference>
<organismHost>
    <name type="scientific">Streptococcus pneumoniae</name>
    <dbReference type="NCBI Taxonomy" id="1313"/>
</organismHost>
<dbReference type="EMBL" id="LK392619">
    <property type="protein sequence ID" value="CDS43807.1"/>
    <property type="molecule type" value="Genomic_DNA"/>
</dbReference>
<organism evidence="1 2">
    <name type="scientific">Streptococcus phage Cp-7</name>
    <name type="common">Bacteriophage Cp-7</name>
    <dbReference type="NCBI Taxonomy" id="10748"/>
    <lineage>
        <taxon>Viruses</taxon>
        <taxon>Duplodnaviria</taxon>
        <taxon>Heunggongvirae</taxon>
        <taxon>Uroviricota</taxon>
        <taxon>Caudoviricetes</taxon>
        <taxon>Madridviridae</taxon>
        <taxon>Cepunavirus</taxon>
        <taxon>Cepunavirus Cp7</taxon>
    </lineage>
</organism>